<organism evidence="2 4">
    <name type="scientific">Vitis vinifera</name>
    <name type="common">Grape</name>
    <dbReference type="NCBI Taxonomy" id="29760"/>
    <lineage>
        <taxon>Eukaryota</taxon>
        <taxon>Viridiplantae</taxon>
        <taxon>Streptophyta</taxon>
        <taxon>Embryophyta</taxon>
        <taxon>Tracheophyta</taxon>
        <taxon>Spermatophyta</taxon>
        <taxon>Magnoliopsida</taxon>
        <taxon>eudicotyledons</taxon>
        <taxon>Gunneridae</taxon>
        <taxon>Pentapetalae</taxon>
        <taxon>rosids</taxon>
        <taxon>Vitales</taxon>
        <taxon>Vitaceae</taxon>
        <taxon>Viteae</taxon>
        <taxon>Vitis</taxon>
    </lineage>
</organism>
<reference evidence="2 4" key="1">
    <citation type="journal article" date="2018" name="PLoS Genet.">
        <title>Population sequencing reveals clonal diversity and ancestral inbreeding in the grapevine cultivar Chardonnay.</title>
        <authorList>
            <person name="Roach M.J."/>
            <person name="Johnson D.L."/>
            <person name="Bohlmann J."/>
            <person name="van Vuuren H.J."/>
            <person name="Jones S.J."/>
            <person name="Pretorius I.S."/>
            <person name="Schmidt S.A."/>
            <person name="Borneman A.R."/>
        </authorList>
    </citation>
    <scope>NUCLEOTIDE SEQUENCE [LARGE SCALE GENOMIC DNA]</scope>
    <source>
        <strain evidence="4">cv. Chardonnay</strain>
        <strain evidence="2">I10V1</strain>
        <tissue evidence="2">Leaf</tissue>
    </source>
</reference>
<feature type="compositionally biased region" description="Basic and acidic residues" evidence="1">
    <location>
        <begin position="20"/>
        <end position="30"/>
    </location>
</feature>
<dbReference type="EMBL" id="QGNW01001506">
    <property type="protein sequence ID" value="RVW38445.1"/>
    <property type="molecule type" value="Genomic_DNA"/>
</dbReference>
<accession>A0A438DSH3</accession>
<sequence>MPTVGFEAEILALLRKMKTRKEVRGQEDGKRKKNSSSKSERELKKLECSVRQEDGKRKKNSSSKSERELKKLECSVNYKGSEGELPYLQRLWKLPSATIPRPYYYYFQQLGISSSRQLLADSDVTPVASPLTPALALNGGKTEDQKVVSKPSKVQAVLKGIKQV</sequence>
<dbReference type="EMBL" id="QGNW01000107">
    <property type="protein sequence ID" value="RVW96442.1"/>
    <property type="molecule type" value="Genomic_DNA"/>
</dbReference>
<comment type="caution">
    <text evidence="2">The sequence shown here is derived from an EMBL/GenBank/DDBJ whole genome shotgun (WGS) entry which is preliminary data.</text>
</comment>
<dbReference type="AlphaFoldDB" id="A0A438DSH3"/>
<feature type="region of interest" description="Disordered" evidence="1">
    <location>
        <begin position="20"/>
        <end position="70"/>
    </location>
</feature>
<dbReference type="OrthoDB" id="416470at2759"/>
<feature type="compositionally biased region" description="Basic and acidic residues" evidence="1">
    <location>
        <begin position="38"/>
        <end position="56"/>
    </location>
</feature>
<name>A0A438DSH3_VITVI</name>
<proteinExistence type="predicted"/>
<gene>
    <name evidence="3" type="ORF">CK203_029739</name>
    <name evidence="2" type="ORF">CK203_082377</name>
</gene>
<evidence type="ECO:0000256" key="1">
    <source>
        <dbReference type="SAM" id="MobiDB-lite"/>
    </source>
</evidence>
<evidence type="ECO:0000313" key="2">
    <source>
        <dbReference type="EMBL" id="RVW38445.1"/>
    </source>
</evidence>
<evidence type="ECO:0000313" key="4">
    <source>
        <dbReference type="Proteomes" id="UP000288805"/>
    </source>
</evidence>
<protein>
    <submittedName>
        <fullName evidence="2">Uncharacterized protein</fullName>
    </submittedName>
</protein>
<evidence type="ECO:0000313" key="3">
    <source>
        <dbReference type="EMBL" id="RVW96442.1"/>
    </source>
</evidence>
<dbReference type="Proteomes" id="UP000288805">
    <property type="component" value="Unassembled WGS sequence"/>
</dbReference>